<dbReference type="PANTHER" id="PTHR33317:SF4">
    <property type="entry name" value="POLYNUCLEOTIDYL TRANSFERASE, RIBONUCLEASE H-LIKE SUPERFAMILY PROTEIN"/>
    <property type="match status" value="1"/>
</dbReference>
<dbReference type="GO" id="GO:0000967">
    <property type="term" value="P:rRNA 5'-end processing"/>
    <property type="evidence" value="ECO:0007669"/>
    <property type="project" value="UniProtKB-UniRule"/>
</dbReference>
<name>A0A926NRC3_9HYPH</name>
<dbReference type="Proteomes" id="UP000598467">
    <property type="component" value="Unassembled WGS sequence"/>
</dbReference>
<evidence type="ECO:0000313" key="7">
    <source>
        <dbReference type="EMBL" id="MBD1545937.1"/>
    </source>
</evidence>
<dbReference type="NCBIfam" id="TIGR00250">
    <property type="entry name" value="RNAse_H_YqgF"/>
    <property type="match status" value="1"/>
</dbReference>
<keyword evidence="4 5" id="KW-0378">Hydrolase</keyword>
<dbReference type="Gene3D" id="3.30.420.140">
    <property type="entry name" value="YqgF/RNase H-like domain"/>
    <property type="match status" value="1"/>
</dbReference>
<dbReference type="GO" id="GO:0005829">
    <property type="term" value="C:cytosol"/>
    <property type="evidence" value="ECO:0007669"/>
    <property type="project" value="TreeGrafter"/>
</dbReference>
<reference evidence="7" key="1">
    <citation type="submission" date="2020-05" db="EMBL/GenBank/DDBJ databases">
        <title>Identification of trans-AT polyketide cluster in two marine bacteria, producers of a novel glutaramide-containing polyketide sesbanimide D and analogs.</title>
        <authorList>
            <person name="Kacar D."/>
            <person name="Rodriguez P."/>
            <person name="Canedo L."/>
            <person name="Gonzalez E."/>
            <person name="Galan B."/>
            <person name="De La Calle F."/>
            <person name="Garcia J.L."/>
        </authorList>
    </citation>
    <scope>NUCLEOTIDE SEQUENCE</scope>
    <source>
        <strain evidence="7">PHM038</strain>
    </source>
</reference>
<protein>
    <recommendedName>
        <fullName evidence="5">Putative pre-16S rRNA nuclease</fullName>
        <ecNumber evidence="5">3.1.-.-</ecNumber>
    </recommendedName>
</protein>
<dbReference type="HAMAP" id="MF_00651">
    <property type="entry name" value="Nuclease_YqgF"/>
    <property type="match status" value="1"/>
</dbReference>
<evidence type="ECO:0000256" key="2">
    <source>
        <dbReference type="ARBA" id="ARBA00022517"/>
    </source>
</evidence>
<accession>A0A926NRC3</accession>
<dbReference type="EC" id="3.1.-.-" evidence="5"/>
<dbReference type="SMART" id="SM00732">
    <property type="entry name" value="YqgFc"/>
    <property type="match status" value="1"/>
</dbReference>
<keyword evidence="3 5" id="KW-0540">Nuclease</keyword>
<comment type="similarity">
    <text evidence="5">Belongs to the YqgF HJR family.</text>
</comment>
<dbReference type="InterPro" id="IPR037027">
    <property type="entry name" value="YqgF/RNaseH-like_dom_sf"/>
</dbReference>
<dbReference type="RefSeq" id="WP_190290607.1">
    <property type="nucleotide sequence ID" value="NZ_JABFCZ010000006.1"/>
</dbReference>
<dbReference type="Pfam" id="PF03652">
    <property type="entry name" value="RuvX"/>
    <property type="match status" value="1"/>
</dbReference>
<dbReference type="GO" id="GO:0016788">
    <property type="term" value="F:hydrolase activity, acting on ester bonds"/>
    <property type="evidence" value="ECO:0007669"/>
    <property type="project" value="UniProtKB-UniRule"/>
</dbReference>
<dbReference type="SUPFAM" id="SSF53098">
    <property type="entry name" value="Ribonuclease H-like"/>
    <property type="match status" value="1"/>
</dbReference>
<dbReference type="AlphaFoldDB" id="A0A926NRC3"/>
<gene>
    <name evidence="7" type="primary">ruvX</name>
    <name evidence="7" type="ORF">HK439_06655</name>
</gene>
<comment type="function">
    <text evidence="5">Could be a nuclease involved in processing of the 5'-end of pre-16S rRNA.</text>
</comment>
<feature type="domain" description="YqgF/RNase H-like" evidence="6">
    <location>
        <begin position="20"/>
        <end position="120"/>
    </location>
</feature>
<dbReference type="InterPro" id="IPR012337">
    <property type="entry name" value="RNaseH-like_sf"/>
</dbReference>
<dbReference type="CDD" id="cd16964">
    <property type="entry name" value="YqgF"/>
    <property type="match status" value="1"/>
</dbReference>
<evidence type="ECO:0000256" key="5">
    <source>
        <dbReference type="HAMAP-Rule" id="MF_00651"/>
    </source>
</evidence>
<evidence type="ECO:0000256" key="1">
    <source>
        <dbReference type="ARBA" id="ARBA00022490"/>
    </source>
</evidence>
<dbReference type="PANTHER" id="PTHR33317">
    <property type="entry name" value="POLYNUCLEOTIDYL TRANSFERASE, RIBONUCLEASE H-LIKE SUPERFAMILY PROTEIN"/>
    <property type="match status" value="1"/>
</dbReference>
<dbReference type="EMBL" id="JABFCZ010000006">
    <property type="protein sequence ID" value="MBD1545937.1"/>
    <property type="molecule type" value="Genomic_DNA"/>
</dbReference>
<comment type="caution">
    <text evidence="7">The sequence shown here is derived from an EMBL/GenBank/DDBJ whole genome shotgun (WGS) entry which is preliminary data.</text>
</comment>
<comment type="subcellular location">
    <subcellularLocation>
        <location evidence="5">Cytoplasm</location>
    </subcellularLocation>
</comment>
<evidence type="ECO:0000256" key="3">
    <source>
        <dbReference type="ARBA" id="ARBA00022722"/>
    </source>
</evidence>
<evidence type="ECO:0000313" key="8">
    <source>
        <dbReference type="Proteomes" id="UP000598467"/>
    </source>
</evidence>
<dbReference type="InterPro" id="IPR006641">
    <property type="entry name" value="YqgF/RNaseH-like_dom"/>
</dbReference>
<proteinExistence type="inferred from homology"/>
<evidence type="ECO:0000256" key="4">
    <source>
        <dbReference type="ARBA" id="ARBA00022801"/>
    </source>
</evidence>
<sequence length="160" mass="17270">MASDPTLSLDDFLAALPASGRLIGLDLGTKTIGLALSDLGRGIATPMETIRRKKFTLDAERLLQICAEQQIGGIVLGLPLNMDGTEGPRAQATRAFARNLAQKTDLPMTMWDERLSTAAVTRTLLEADSSRARRAEVVDKMAAAYILQGFLDRLGHMGTE</sequence>
<dbReference type="InterPro" id="IPR005227">
    <property type="entry name" value="YqgF"/>
</dbReference>
<organism evidence="7 8">
    <name type="scientific">Roseibium aggregatum</name>
    <dbReference type="NCBI Taxonomy" id="187304"/>
    <lineage>
        <taxon>Bacteria</taxon>
        <taxon>Pseudomonadati</taxon>
        <taxon>Pseudomonadota</taxon>
        <taxon>Alphaproteobacteria</taxon>
        <taxon>Hyphomicrobiales</taxon>
        <taxon>Stappiaceae</taxon>
        <taxon>Roseibium</taxon>
    </lineage>
</organism>
<keyword evidence="1 5" id="KW-0963">Cytoplasm</keyword>
<dbReference type="GO" id="GO:0004518">
    <property type="term" value="F:nuclease activity"/>
    <property type="evidence" value="ECO:0007669"/>
    <property type="project" value="UniProtKB-KW"/>
</dbReference>
<keyword evidence="2 5" id="KW-0690">Ribosome biogenesis</keyword>
<evidence type="ECO:0000259" key="6">
    <source>
        <dbReference type="SMART" id="SM00732"/>
    </source>
</evidence>